<dbReference type="Proteomes" id="UP000040453">
    <property type="component" value="Unassembled WGS sequence"/>
</dbReference>
<evidence type="ECO:0000313" key="2">
    <source>
        <dbReference type="EMBL" id="CEI80403.1"/>
    </source>
</evidence>
<proteinExistence type="inferred from homology"/>
<dbReference type="GO" id="GO:0016301">
    <property type="term" value="F:kinase activity"/>
    <property type="evidence" value="ECO:0007669"/>
    <property type="project" value="UniProtKB-KW"/>
</dbReference>
<sequence length="305" mass="33375">MALFTTTEEKSLNLGVDIGGTSIYLVLMNKNENVIYEKKVKTSRQIKEIFRIIICFLEEANAEVEQLKFISFGVPGTTNMMDGVVIDAPALEWSNLPLKEEMSKYFNCPIYVENDVNCAAIGEQWKGRAIGCKDFIYLSIGTGVGSSIFTNGQLVRGSSFMAGEIGYLLFTPDVENKKYNKTGQFGMLESKLSGTALAENGNDPKQLFKDYYENVAEAKDAVNTFKQLLAISIANIVSLLNPERVVISGGVAQSLEGLIDDINEMVKEYTPIPSKIYLSPLGEASGAIGAVAAGLNRISEKEWSV</sequence>
<dbReference type="PANTHER" id="PTHR18964">
    <property type="entry name" value="ROK (REPRESSOR, ORF, KINASE) FAMILY"/>
    <property type="match status" value="1"/>
</dbReference>
<reference evidence="2 3" key="1">
    <citation type="submission" date="2014-11" db="EMBL/GenBank/DDBJ databases">
        <authorList>
            <person name="Urmite Genomes Urmite Genomes"/>
        </authorList>
    </citation>
    <scope>NUCLEOTIDE SEQUENCE [LARGE SCALE GENOMIC DNA]</scope>
    <source>
        <strain evidence="2 3">Oc5</strain>
    </source>
</reference>
<comment type="similarity">
    <text evidence="1">Belongs to the ROK (NagC/XylR) family.</text>
</comment>
<protein>
    <submittedName>
        <fullName evidence="2">Glucokinase</fullName>
    </submittedName>
</protein>
<keyword evidence="3" id="KW-1185">Reference proteome</keyword>
<keyword evidence="2" id="KW-0808">Transferase</keyword>
<evidence type="ECO:0000256" key="1">
    <source>
        <dbReference type="ARBA" id="ARBA00006479"/>
    </source>
</evidence>
<dbReference type="InterPro" id="IPR000600">
    <property type="entry name" value="ROK"/>
</dbReference>
<dbReference type="RefSeq" id="WP_042528850.1">
    <property type="nucleotide sequence ID" value="NZ_CDGG01000001.1"/>
</dbReference>
<dbReference type="Pfam" id="PF00480">
    <property type="entry name" value="ROK"/>
    <property type="match status" value="1"/>
</dbReference>
<keyword evidence="2" id="KW-0418">Kinase</keyword>
<gene>
    <name evidence="2" type="primary">glcK_1</name>
    <name evidence="2" type="ORF">BN997_00206</name>
</gene>
<dbReference type="OrthoDB" id="9796533at2"/>
<dbReference type="PANTHER" id="PTHR18964:SF149">
    <property type="entry name" value="BIFUNCTIONAL UDP-N-ACETYLGLUCOSAMINE 2-EPIMERASE_N-ACETYLMANNOSAMINE KINASE"/>
    <property type="match status" value="1"/>
</dbReference>
<dbReference type="SUPFAM" id="SSF53067">
    <property type="entry name" value="Actin-like ATPase domain"/>
    <property type="match status" value="1"/>
</dbReference>
<dbReference type="Gene3D" id="3.30.420.40">
    <property type="match status" value="2"/>
</dbReference>
<dbReference type="EMBL" id="CDGG01000001">
    <property type="protein sequence ID" value="CEI80403.1"/>
    <property type="molecule type" value="Genomic_DNA"/>
</dbReference>
<dbReference type="STRING" id="545501.BN997_00206"/>
<dbReference type="InterPro" id="IPR043129">
    <property type="entry name" value="ATPase_NBD"/>
</dbReference>
<accession>A0A0A1MBI2</accession>
<evidence type="ECO:0000313" key="3">
    <source>
        <dbReference type="Proteomes" id="UP000040453"/>
    </source>
</evidence>
<dbReference type="AlphaFoldDB" id="A0A0A1MBI2"/>
<name>A0A0A1MBI2_9BACI</name>
<organism evidence="2 3">
    <name type="scientific">Oceanobacillus oncorhynchi</name>
    <dbReference type="NCBI Taxonomy" id="545501"/>
    <lineage>
        <taxon>Bacteria</taxon>
        <taxon>Bacillati</taxon>
        <taxon>Bacillota</taxon>
        <taxon>Bacilli</taxon>
        <taxon>Bacillales</taxon>
        <taxon>Bacillaceae</taxon>
        <taxon>Oceanobacillus</taxon>
    </lineage>
</organism>